<dbReference type="InterPro" id="IPR011545">
    <property type="entry name" value="DEAD/DEAH_box_helicase_dom"/>
</dbReference>
<dbReference type="PANTHER" id="PTHR47961:SF6">
    <property type="entry name" value="DNA-DIRECTED DNA POLYMERASE"/>
    <property type="match status" value="1"/>
</dbReference>
<keyword evidence="4" id="KW-0067">ATP-binding</keyword>
<evidence type="ECO:0000256" key="2">
    <source>
        <dbReference type="ARBA" id="ARBA00022801"/>
    </source>
</evidence>
<dbReference type="Pfam" id="PF00270">
    <property type="entry name" value="DEAD"/>
    <property type="match status" value="1"/>
</dbReference>
<dbReference type="InterPro" id="IPR050474">
    <property type="entry name" value="Hel308_SKI2-like"/>
</dbReference>
<dbReference type="PROSITE" id="PS51192">
    <property type="entry name" value="HELICASE_ATP_BIND_1"/>
    <property type="match status" value="1"/>
</dbReference>
<dbReference type="Pfam" id="PF00271">
    <property type="entry name" value="Helicase_C"/>
    <property type="match status" value="1"/>
</dbReference>
<evidence type="ECO:0000313" key="7">
    <source>
        <dbReference type="EMBL" id="GIE03460.1"/>
    </source>
</evidence>
<evidence type="ECO:0000256" key="4">
    <source>
        <dbReference type="ARBA" id="ARBA00022840"/>
    </source>
</evidence>
<dbReference type="SMART" id="SM00487">
    <property type="entry name" value="DEXDc"/>
    <property type="match status" value="1"/>
</dbReference>
<feature type="domain" description="Helicase ATP-binding" evidence="5">
    <location>
        <begin position="293"/>
        <end position="462"/>
    </location>
</feature>
<evidence type="ECO:0008006" key="9">
    <source>
        <dbReference type="Google" id="ProtNLM"/>
    </source>
</evidence>
<dbReference type="Gene3D" id="3.40.50.300">
    <property type="entry name" value="P-loop containing nucleotide triphosphate hydrolases"/>
    <property type="match status" value="2"/>
</dbReference>
<dbReference type="InterPro" id="IPR001650">
    <property type="entry name" value="Helicase_C-like"/>
</dbReference>
<dbReference type="PROSITE" id="PS51194">
    <property type="entry name" value="HELICASE_CTER"/>
    <property type="match status" value="1"/>
</dbReference>
<reference evidence="7 8" key="1">
    <citation type="submission" date="2021-01" db="EMBL/GenBank/DDBJ databases">
        <title>Whole genome shotgun sequence of Actinoplanes durhamensis NBRC 14914.</title>
        <authorList>
            <person name="Komaki H."/>
            <person name="Tamura T."/>
        </authorList>
    </citation>
    <scope>NUCLEOTIDE SEQUENCE [LARGE SCALE GENOMIC DNA]</scope>
    <source>
        <strain evidence="7 8">NBRC 14914</strain>
    </source>
</reference>
<keyword evidence="3" id="KW-0347">Helicase</keyword>
<keyword evidence="1" id="KW-0547">Nucleotide-binding</keyword>
<accession>A0ABQ3Z103</accession>
<organism evidence="7 8">
    <name type="scientific">Paractinoplanes durhamensis</name>
    <dbReference type="NCBI Taxonomy" id="113563"/>
    <lineage>
        <taxon>Bacteria</taxon>
        <taxon>Bacillati</taxon>
        <taxon>Actinomycetota</taxon>
        <taxon>Actinomycetes</taxon>
        <taxon>Micromonosporales</taxon>
        <taxon>Micromonosporaceae</taxon>
        <taxon>Paractinoplanes</taxon>
    </lineage>
</organism>
<gene>
    <name evidence="7" type="ORF">Adu01nite_48100</name>
</gene>
<dbReference type="PANTHER" id="PTHR47961">
    <property type="entry name" value="DNA POLYMERASE THETA, PUTATIVE (AFU_ORTHOLOGUE AFUA_1G05260)-RELATED"/>
    <property type="match status" value="1"/>
</dbReference>
<protein>
    <recommendedName>
        <fullName evidence="9">DEAD/DEAH box helicase</fullName>
    </recommendedName>
</protein>
<dbReference type="Proteomes" id="UP000637628">
    <property type="component" value="Unassembled WGS sequence"/>
</dbReference>
<feature type="domain" description="Helicase C-terminal" evidence="6">
    <location>
        <begin position="561"/>
        <end position="757"/>
    </location>
</feature>
<keyword evidence="8" id="KW-1185">Reference proteome</keyword>
<comment type="caution">
    <text evidence="7">The sequence shown here is derived from an EMBL/GenBank/DDBJ whole genome shotgun (WGS) entry which is preliminary data.</text>
</comment>
<keyword evidence="2" id="KW-0378">Hydrolase</keyword>
<evidence type="ECO:0000256" key="3">
    <source>
        <dbReference type="ARBA" id="ARBA00022806"/>
    </source>
</evidence>
<sequence>MERSLDLGLLRDALAGRTNLPSAEELQQLMADVEVQLFLREPQVAQSLLDAAWYLHAVASIHQARQRYTLARQRQAFLVSAHIFDLALNQDNWGVTERLSLGFAAAIGYRRGGRDPNATAIMNRLREHIDVETPAVDHIATLSLEAGLAFLGFETRTLFRWFAIWRRQLNAIARDSGLDDLTTTVFGPTHMVVLGAEDVLAYLATGRTDRLERGTERLRTAAIGEAGPEDLHSRWVANHLLSLSGEAADGSLWNPDIIPPSVSPLVRQAFTMASPPVMTLWEPQRALLTGDQSPFDPGMRRMVLAVPTSGGKTLLGQLLSVEHLARTDRSICYVVPTRSLGREVRRAMSGRVRVLQKETGAEQPDFPGIWALFDAAGTEEPPDVEVMTPERLAHLLRHDADAVLDRFALFVFDEAQLLKETGRGFTLEQVIALLDHLTADTDHQIILISAAMGNAGEIAQWLDPTGGCLKHESQWRGPRRLHAAFTTRANWDATRVVNTTGKKWKYRHLTPLTGLIRLRLAENRTSRLAIRPGREWILARKSATRHSSPEIDNTHSTKKYVIASAMITLLGHAGSVLIVATTRKQAQQLAEGIADKCGEQPALAALVDFVRQQLGDAHPLVGVLRHGVGFHHAGLPVEVLEALEAAVRDDTLPYLTCTSTLTDGVNLPVRTVVIYDQPFPGQSEESRLSGARLVNAMGRAGRAGKETEGWIVLVRAAEPTAQDFRDLNPSPEDLAVTSSLITEQALEAFALSEEQLRADEDAIFTTFDAAGDFISFVWLVLATKEGRGTDPAQLDPADIAGITLAAIQSPVARQSGARLAAVTQRRYLATNPATRRRWARTGTSIGSARSIDQLANDLATAILEANRQGTLASLLAPAETIHRIPTVFQKLLDLHEAPDWRFRTTQRGDDIEVSPVELLVDWVSGHTLPQLADTHLAACPDPAHRIEQMVGAASEHFEHYLAWTVGAVVELVNNQLLDADVEVRLCPELAGYIRYGVDSLHALRLMTSGIRSRRLAHAVARDRPLDLEPTHDDLRTWLAGMGIVEWRDRYGASASEVLDLLDYTRLRSRSLLKTLLETGAVTIDVLDLQDPPDRARLTLRPLAGDPEPAPIAAYADDQIVATISATDHADIQAILDTGLDIDYNLIGSTLHLALSLTEP</sequence>
<proteinExistence type="predicted"/>
<dbReference type="EMBL" id="BOML01000038">
    <property type="protein sequence ID" value="GIE03460.1"/>
    <property type="molecule type" value="Genomic_DNA"/>
</dbReference>
<evidence type="ECO:0000259" key="5">
    <source>
        <dbReference type="PROSITE" id="PS51192"/>
    </source>
</evidence>
<evidence type="ECO:0000313" key="8">
    <source>
        <dbReference type="Proteomes" id="UP000637628"/>
    </source>
</evidence>
<dbReference type="SUPFAM" id="SSF52540">
    <property type="entry name" value="P-loop containing nucleoside triphosphate hydrolases"/>
    <property type="match status" value="1"/>
</dbReference>
<dbReference type="SMART" id="SM00490">
    <property type="entry name" value="HELICc"/>
    <property type="match status" value="1"/>
</dbReference>
<dbReference type="InterPro" id="IPR014001">
    <property type="entry name" value="Helicase_ATP-bd"/>
</dbReference>
<name>A0ABQ3Z103_9ACTN</name>
<evidence type="ECO:0000259" key="6">
    <source>
        <dbReference type="PROSITE" id="PS51194"/>
    </source>
</evidence>
<evidence type="ECO:0000256" key="1">
    <source>
        <dbReference type="ARBA" id="ARBA00022741"/>
    </source>
</evidence>
<dbReference type="InterPro" id="IPR027417">
    <property type="entry name" value="P-loop_NTPase"/>
</dbReference>